<evidence type="ECO:0000256" key="2">
    <source>
        <dbReference type="ARBA" id="ARBA00022771"/>
    </source>
</evidence>
<keyword evidence="3" id="KW-0862">Zinc</keyword>
<proteinExistence type="predicted"/>
<dbReference type="Proteomes" id="UP000824890">
    <property type="component" value="Unassembled WGS sequence"/>
</dbReference>
<feature type="compositionally biased region" description="Basic and acidic residues" evidence="4">
    <location>
        <begin position="362"/>
        <end position="375"/>
    </location>
</feature>
<evidence type="ECO:0000313" key="6">
    <source>
        <dbReference type="EMBL" id="KAH0922250.1"/>
    </source>
</evidence>
<organism evidence="6 7">
    <name type="scientific">Brassica napus</name>
    <name type="common">Rape</name>
    <dbReference type="NCBI Taxonomy" id="3708"/>
    <lineage>
        <taxon>Eukaryota</taxon>
        <taxon>Viridiplantae</taxon>
        <taxon>Streptophyta</taxon>
        <taxon>Embryophyta</taxon>
        <taxon>Tracheophyta</taxon>
        <taxon>Spermatophyta</taxon>
        <taxon>Magnoliopsida</taxon>
        <taxon>eudicotyledons</taxon>
        <taxon>Gunneridae</taxon>
        <taxon>Pentapetalae</taxon>
        <taxon>rosids</taxon>
        <taxon>malvids</taxon>
        <taxon>Brassicales</taxon>
        <taxon>Brassicaceae</taxon>
        <taxon>Brassiceae</taxon>
        <taxon>Brassica</taxon>
    </lineage>
</organism>
<reference evidence="6 7" key="1">
    <citation type="submission" date="2021-05" db="EMBL/GenBank/DDBJ databases">
        <title>Genome Assembly of Synthetic Allotetraploid Brassica napus Reveals Homoeologous Exchanges between Subgenomes.</title>
        <authorList>
            <person name="Davis J.T."/>
        </authorList>
    </citation>
    <scope>NUCLEOTIDE SEQUENCE [LARGE SCALE GENOMIC DNA]</scope>
    <source>
        <strain evidence="7">cv. Da-Ae</strain>
        <tissue evidence="6">Seedling</tissue>
    </source>
</reference>
<gene>
    <name evidence="6" type="ORF">HID58_022268</name>
</gene>
<dbReference type="Pfam" id="PF04434">
    <property type="entry name" value="SWIM"/>
    <property type="match status" value="1"/>
</dbReference>
<keyword evidence="1" id="KW-0479">Metal-binding</keyword>
<feature type="region of interest" description="Disordered" evidence="4">
    <location>
        <begin position="362"/>
        <end position="404"/>
    </location>
</feature>
<keyword evidence="2" id="KW-0863">Zinc-finger</keyword>
<dbReference type="InterPro" id="IPR004332">
    <property type="entry name" value="Transposase_MuDR"/>
</dbReference>
<evidence type="ECO:0000259" key="5">
    <source>
        <dbReference type="SMART" id="SM00575"/>
    </source>
</evidence>
<evidence type="ECO:0000256" key="4">
    <source>
        <dbReference type="SAM" id="MobiDB-lite"/>
    </source>
</evidence>
<feature type="region of interest" description="Disordered" evidence="4">
    <location>
        <begin position="452"/>
        <end position="477"/>
    </location>
</feature>
<comment type="caution">
    <text evidence="6">The sequence shown here is derived from an EMBL/GenBank/DDBJ whole genome shotgun (WGS) entry which is preliminary data.</text>
</comment>
<dbReference type="InterPro" id="IPR006564">
    <property type="entry name" value="Znf_PMZ"/>
</dbReference>
<keyword evidence="7" id="KW-1185">Reference proteome</keyword>
<dbReference type="EMBL" id="JAGKQM010000006">
    <property type="protein sequence ID" value="KAH0922250.1"/>
    <property type="molecule type" value="Genomic_DNA"/>
</dbReference>
<dbReference type="Pfam" id="PF03108">
    <property type="entry name" value="DBD_Tnp_Mut"/>
    <property type="match status" value="1"/>
</dbReference>
<accession>A0ABQ8CYS8</accession>
<protein>
    <recommendedName>
        <fullName evidence="5">Zinc finger PMZ-type domain-containing protein</fullName>
    </recommendedName>
</protein>
<evidence type="ECO:0000256" key="3">
    <source>
        <dbReference type="ARBA" id="ARBA00022833"/>
    </source>
</evidence>
<feature type="domain" description="Zinc finger PMZ-type" evidence="5">
    <location>
        <begin position="630"/>
        <end position="657"/>
    </location>
</feature>
<evidence type="ECO:0000256" key="1">
    <source>
        <dbReference type="ARBA" id="ARBA00022723"/>
    </source>
</evidence>
<evidence type="ECO:0000313" key="7">
    <source>
        <dbReference type="Proteomes" id="UP000824890"/>
    </source>
</evidence>
<dbReference type="InterPro" id="IPR007527">
    <property type="entry name" value="Znf_SWIM"/>
</dbReference>
<name>A0ABQ8CYS8_BRANA</name>
<dbReference type="SMART" id="SM00575">
    <property type="entry name" value="ZnF_PMZ"/>
    <property type="match status" value="1"/>
</dbReference>
<sequence length="751" mass="81781">MHMVRCVRFWRGQWKKSGDEWEFITHPEDIGYRVVVYATVSYNAIDQILRQRYGLSQNTPLVLSHRLPSWMLGPQGNRIPPATISSTAELSWLLHGRTWISELPILIMMGPKDVAEYEFHCRTNFAIGNTTYVFDHTANDNSRAAYESLVFGNRAAQTERVMDALFPQDSLRLFHRVSLEMAFADNFLATQQGGTQPVREIIELDDDDTEMDEVALGNATTGITGFGAEAIGPDGEGNANPGVSGLLNEVVGTVVQGNAIPGVTGLGTEGDGPVLQENATPGVTVLGNEVVGPVGQGDAPPILWDVGMDMTAMEEHRRARATPTEGLDDGMMFWARIATECLAGGGRGATVNINDNVGSEVGERIEPVRPVDRRGLSPSPDGLDDSEGSYTDSTHADIGPLTQPTSDELEAARGLVLATTKPVEGDIPMGTEPTASKTLAPMVKLAMFCATKGEGSTNPKQRPKETSSEGSSTEGGWGDCVLGRSGLFKDFQSQILTMTFPGDIGHYDGEVETGMIFRNRDAIRQYMAVHAINKKFRFRSRKSEPGLMVLECCGESCPWRVYAVKLKDAKVFEIRKVIPEHSCSIDDRGGYQRQATATVIGEILRTKFGGACTGPKPREIKQMMHGDHDVDISCSEFQMLAIPCSHAVAAAIKGKVSVESLVLPAYTVGELRSAYAGSVLPVPDTIEVTELASELGGMNLYPPTTRRPPGRPKKQRFFSRGEKIMKRIRRRTLCSRCKGVGHNKATCKEAI</sequence>